<dbReference type="AlphaFoldDB" id="A0A392RS69"/>
<protein>
    <recommendedName>
        <fullName evidence="4">Chromo domain-containing protein</fullName>
    </recommendedName>
</protein>
<name>A0A392RS69_9FABA</name>
<dbReference type="EMBL" id="LXQA010257812">
    <property type="protein sequence ID" value="MCI38630.1"/>
    <property type="molecule type" value="Genomic_DNA"/>
</dbReference>
<reference evidence="2 3" key="1">
    <citation type="journal article" date="2018" name="Front. Plant Sci.">
        <title>Red Clover (Trifolium pratense) and Zigzag Clover (T. medium) - A Picture of Genomic Similarities and Differences.</title>
        <authorList>
            <person name="Dluhosova J."/>
            <person name="Istvanek J."/>
            <person name="Nedelnik J."/>
            <person name="Repkova J."/>
        </authorList>
    </citation>
    <scope>NUCLEOTIDE SEQUENCE [LARGE SCALE GENOMIC DNA]</scope>
    <source>
        <strain evidence="3">cv. 10/8</strain>
        <tissue evidence="2">Leaf</tissue>
    </source>
</reference>
<accession>A0A392RS69</accession>
<dbReference type="InterPro" id="IPR016197">
    <property type="entry name" value="Chromo-like_dom_sf"/>
</dbReference>
<organism evidence="2 3">
    <name type="scientific">Trifolium medium</name>
    <dbReference type="NCBI Taxonomy" id="97028"/>
    <lineage>
        <taxon>Eukaryota</taxon>
        <taxon>Viridiplantae</taxon>
        <taxon>Streptophyta</taxon>
        <taxon>Embryophyta</taxon>
        <taxon>Tracheophyta</taxon>
        <taxon>Spermatophyta</taxon>
        <taxon>Magnoliopsida</taxon>
        <taxon>eudicotyledons</taxon>
        <taxon>Gunneridae</taxon>
        <taxon>Pentapetalae</taxon>
        <taxon>rosids</taxon>
        <taxon>fabids</taxon>
        <taxon>Fabales</taxon>
        <taxon>Fabaceae</taxon>
        <taxon>Papilionoideae</taxon>
        <taxon>50 kb inversion clade</taxon>
        <taxon>NPAAA clade</taxon>
        <taxon>Hologalegina</taxon>
        <taxon>IRL clade</taxon>
        <taxon>Trifolieae</taxon>
        <taxon>Trifolium</taxon>
    </lineage>
</organism>
<evidence type="ECO:0000313" key="3">
    <source>
        <dbReference type="Proteomes" id="UP000265520"/>
    </source>
</evidence>
<dbReference type="SUPFAM" id="SSF54160">
    <property type="entry name" value="Chromo domain-like"/>
    <property type="match status" value="1"/>
</dbReference>
<dbReference type="Proteomes" id="UP000265520">
    <property type="component" value="Unassembled WGS sequence"/>
</dbReference>
<comment type="caution">
    <text evidence="2">The sequence shown here is derived from an EMBL/GenBank/DDBJ whole genome shotgun (WGS) entry which is preliminary data.</text>
</comment>
<evidence type="ECO:0000256" key="1">
    <source>
        <dbReference type="SAM" id="MobiDB-lite"/>
    </source>
</evidence>
<sequence length="118" mass="13337">FHCSLLKLHHGPPVTVADDLPLSSIDNNPAVQPLIILETKLDTTSNPPQQLVMVQWHGLPPEDTTWEKWSELSTTFHLEDKVIFPEDGSDTNVGRPKRNINPPTHLKDYVLKFGKSKH</sequence>
<evidence type="ECO:0000313" key="2">
    <source>
        <dbReference type="EMBL" id="MCI38630.1"/>
    </source>
</evidence>
<feature type="non-terminal residue" evidence="2">
    <location>
        <position position="1"/>
    </location>
</feature>
<keyword evidence="3" id="KW-1185">Reference proteome</keyword>
<feature type="region of interest" description="Disordered" evidence="1">
    <location>
        <begin position="85"/>
        <end position="104"/>
    </location>
</feature>
<evidence type="ECO:0008006" key="4">
    <source>
        <dbReference type="Google" id="ProtNLM"/>
    </source>
</evidence>
<proteinExistence type="predicted"/>